<dbReference type="EMBL" id="VFOU01000003">
    <property type="protein sequence ID" value="TQL71587.1"/>
    <property type="molecule type" value="Genomic_DNA"/>
</dbReference>
<dbReference type="Proteomes" id="UP000319746">
    <property type="component" value="Unassembled WGS sequence"/>
</dbReference>
<organism evidence="1 2">
    <name type="scientific">Enteractinococcus coprophilus</name>
    <dbReference type="NCBI Taxonomy" id="1027633"/>
    <lineage>
        <taxon>Bacteria</taxon>
        <taxon>Bacillati</taxon>
        <taxon>Actinomycetota</taxon>
        <taxon>Actinomycetes</taxon>
        <taxon>Micrococcales</taxon>
        <taxon>Micrococcaceae</taxon>
    </lineage>
</organism>
<accession>A0A543AGA0</accession>
<name>A0A543AGA0_9MICC</name>
<protein>
    <submittedName>
        <fullName evidence="1">Uncharacterized protein</fullName>
    </submittedName>
</protein>
<reference evidence="1 2" key="1">
    <citation type="submission" date="2019-06" db="EMBL/GenBank/DDBJ databases">
        <title>Sequencing the genomes of 1000 actinobacteria strains.</title>
        <authorList>
            <person name="Klenk H.-P."/>
        </authorList>
    </citation>
    <scope>NUCLEOTIDE SEQUENCE [LARGE SCALE GENOMIC DNA]</scope>
    <source>
        <strain evidence="1 2">DSM 24083</strain>
    </source>
</reference>
<evidence type="ECO:0000313" key="1">
    <source>
        <dbReference type="EMBL" id="TQL71587.1"/>
    </source>
</evidence>
<sequence>MLKTRAPVETGGPDTHHSHLEEVVTTIVFYPGNYLRIPVNSLRVLQSLQRLNAPAENLRFHPGRSLFTHTLRYLKYKHIRLEKL</sequence>
<comment type="caution">
    <text evidence="1">The sequence shown here is derived from an EMBL/GenBank/DDBJ whole genome shotgun (WGS) entry which is preliminary data.</text>
</comment>
<gene>
    <name evidence="1" type="ORF">FB556_2075</name>
</gene>
<dbReference type="AlphaFoldDB" id="A0A543AGA0"/>
<proteinExistence type="predicted"/>
<keyword evidence="2" id="KW-1185">Reference proteome</keyword>
<evidence type="ECO:0000313" key="2">
    <source>
        <dbReference type="Proteomes" id="UP000319746"/>
    </source>
</evidence>